<evidence type="ECO:0000313" key="2">
    <source>
        <dbReference type="EMBL" id="KAF5388568.1"/>
    </source>
</evidence>
<dbReference type="Gene3D" id="2.60.40.790">
    <property type="match status" value="1"/>
</dbReference>
<gene>
    <name evidence="2" type="ORF">D9757_004666</name>
</gene>
<feature type="region of interest" description="Disordered" evidence="1">
    <location>
        <begin position="353"/>
        <end position="418"/>
    </location>
</feature>
<dbReference type="EMBL" id="JAACJN010000029">
    <property type="protein sequence ID" value="KAF5388568.1"/>
    <property type="molecule type" value="Genomic_DNA"/>
</dbReference>
<feature type="compositionally biased region" description="Low complexity" evidence="1">
    <location>
        <begin position="125"/>
        <end position="152"/>
    </location>
</feature>
<protein>
    <recommendedName>
        <fullName evidence="4">SHSP domain-containing protein</fullName>
    </recommendedName>
</protein>
<feature type="region of interest" description="Disordered" evidence="1">
    <location>
        <begin position="219"/>
        <end position="252"/>
    </location>
</feature>
<feature type="region of interest" description="Disordered" evidence="1">
    <location>
        <begin position="187"/>
        <end position="206"/>
    </location>
</feature>
<reference evidence="2 3" key="1">
    <citation type="journal article" date="2020" name="ISME J.">
        <title>Uncovering the hidden diversity of litter-decomposition mechanisms in mushroom-forming fungi.</title>
        <authorList>
            <person name="Floudas D."/>
            <person name="Bentzer J."/>
            <person name="Ahren D."/>
            <person name="Johansson T."/>
            <person name="Persson P."/>
            <person name="Tunlid A."/>
        </authorList>
    </citation>
    <scope>NUCLEOTIDE SEQUENCE [LARGE SCALE GENOMIC DNA]</scope>
    <source>
        <strain evidence="2 3">CBS 406.79</strain>
    </source>
</reference>
<feature type="region of interest" description="Disordered" evidence="1">
    <location>
        <begin position="1"/>
        <end position="56"/>
    </location>
</feature>
<accession>A0A8H5MC62</accession>
<dbReference type="Proteomes" id="UP000518752">
    <property type="component" value="Unassembled WGS sequence"/>
</dbReference>
<feature type="region of interest" description="Disordered" evidence="1">
    <location>
        <begin position="104"/>
        <end position="169"/>
    </location>
</feature>
<organism evidence="2 3">
    <name type="scientific">Collybiopsis confluens</name>
    <dbReference type="NCBI Taxonomy" id="2823264"/>
    <lineage>
        <taxon>Eukaryota</taxon>
        <taxon>Fungi</taxon>
        <taxon>Dikarya</taxon>
        <taxon>Basidiomycota</taxon>
        <taxon>Agaricomycotina</taxon>
        <taxon>Agaricomycetes</taxon>
        <taxon>Agaricomycetidae</taxon>
        <taxon>Agaricales</taxon>
        <taxon>Marasmiineae</taxon>
        <taxon>Omphalotaceae</taxon>
        <taxon>Collybiopsis</taxon>
    </lineage>
</organism>
<feature type="compositionally biased region" description="Low complexity" evidence="1">
    <location>
        <begin position="36"/>
        <end position="49"/>
    </location>
</feature>
<feature type="compositionally biased region" description="Basic and acidic residues" evidence="1">
    <location>
        <begin position="104"/>
        <end position="116"/>
    </location>
</feature>
<dbReference type="InterPro" id="IPR008978">
    <property type="entry name" value="HSP20-like_chaperone"/>
</dbReference>
<proteinExistence type="predicted"/>
<feature type="compositionally biased region" description="Low complexity" evidence="1">
    <location>
        <begin position="242"/>
        <end position="252"/>
    </location>
</feature>
<feature type="compositionally biased region" description="Polar residues" evidence="1">
    <location>
        <begin position="192"/>
        <end position="205"/>
    </location>
</feature>
<sequence length="495" mass="53136">MSYYHHGGPFQHDTNNLSSTPTPTEHPSWETIDPAQQQHQDSPSDSHNSAFVSPITPVPHALSNQQLDFDLHTPEEYALENPDPHFQHVPSASMLMNFPQERLVHSEGHPSPETDFYHPSPSPTTPTTMSLPRMTRSRVTTTGSGGRTSSRTKPAHHPYPRPQSALAGSTGARYNVMTSTGGMPAYPASMSAPESGTSFDSSSTMLPPARTQVVNIPTAATPATSPSTSNHPSMGPPPQPSQQPGQQSSQSQLPHLTRLRSHMVPPTSAAPSASFEYGVRQIRAISKHFFTPRLDCFYNRATNILMAYFELPGVRRENIHISLANSAIPRQRHVNIWGFSLSPNWVFASASGTGGTSSMTGTTTLTSSGSLSSSSSRYPSTPSTSAAPQSTEAAAGATHTSPASWGGGSAGGADSSRPLLTPAMSASLGYDIPPQYSSRERKYGEFFRLLPVPPETRAHDVRAKLEEGVLILSIECGEPYTEGQVNASRELVSID</sequence>
<dbReference type="OrthoDB" id="1431247at2759"/>
<evidence type="ECO:0008006" key="4">
    <source>
        <dbReference type="Google" id="ProtNLM"/>
    </source>
</evidence>
<feature type="compositionally biased region" description="Low complexity" evidence="1">
    <location>
        <begin position="353"/>
        <end position="404"/>
    </location>
</feature>
<evidence type="ECO:0000313" key="3">
    <source>
        <dbReference type="Proteomes" id="UP000518752"/>
    </source>
</evidence>
<feature type="compositionally biased region" description="Low complexity" evidence="1">
    <location>
        <begin position="219"/>
        <end position="233"/>
    </location>
</feature>
<dbReference type="CDD" id="cd06464">
    <property type="entry name" value="ACD_sHsps-like"/>
    <property type="match status" value="1"/>
</dbReference>
<keyword evidence="3" id="KW-1185">Reference proteome</keyword>
<evidence type="ECO:0000256" key="1">
    <source>
        <dbReference type="SAM" id="MobiDB-lite"/>
    </source>
</evidence>
<feature type="compositionally biased region" description="Polar residues" evidence="1">
    <location>
        <begin position="12"/>
        <end position="25"/>
    </location>
</feature>
<dbReference type="AlphaFoldDB" id="A0A8H5MC62"/>
<dbReference type="SUPFAM" id="SSF49764">
    <property type="entry name" value="HSP20-like chaperones"/>
    <property type="match status" value="1"/>
</dbReference>
<name>A0A8H5MC62_9AGAR</name>
<comment type="caution">
    <text evidence="2">The sequence shown here is derived from an EMBL/GenBank/DDBJ whole genome shotgun (WGS) entry which is preliminary data.</text>
</comment>